<dbReference type="AlphaFoldDB" id="T1AYU2"/>
<evidence type="ECO:0000313" key="2">
    <source>
        <dbReference type="EMBL" id="EQD61523.1"/>
    </source>
</evidence>
<name>T1AYU2_9ZZZZ</name>
<comment type="caution">
    <text evidence="2">The sequence shown here is derived from an EMBL/GenBank/DDBJ whole genome shotgun (WGS) entry which is preliminary data.</text>
</comment>
<dbReference type="Gene3D" id="3.40.50.300">
    <property type="entry name" value="P-loop containing nucleotide triphosphate hydrolases"/>
    <property type="match status" value="1"/>
</dbReference>
<proteinExistence type="predicted"/>
<feature type="non-terminal residue" evidence="2">
    <location>
        <position position="227"/>
    </location>
</feature>
<gene>
    <name evidence="2" type="ORF">B2A_03206</name>
</gene>
<dbReference type="InterPro" id="IPR049945">
    <property type="entry name" value="AAA_22"/>
</dbReference>
<dbReference type="SUPFAM" id="SSF52540">
    <property type="entry name" value="P-loop containing nucleoside triphosphate hydrolases"/>
    <property type="match status" value="1"/>
</dbReference>
<reference evidence="2" key="1">
    <citation type="submission" date="2013-08" db="EMBL/GenBank/DDBJ databases">
        <authorList>
            <person name="Mendez C."/>
            <person name="Richter M."/>
            <person name="Ferrer M."/>
            <person name="Sanchez J."/>
        </authorList>
    </citation>
    <scope>NUCLEOTIDE SEQUENCE</scope>
</reference>
<sequence length="227" mass="26085">MTTPPILRLANAIRTALEDGHQGMFVYGSGRVGKTHAQRWLMERTSWHTESLVRIAVRVPRHTKIRDSYVYQLILMCLRQKLAAKQTDLEALGRIRDLFEQLCYAQGVRTLLVLVDEAQRLYRDEVADFLSVVNESEAWDITVFVVFVHQIDVTGTEAERAREQVPAHIKGRFGMANHRFFGLRGEDEVASVLRRYDQNAKWPTGTDITYCAHFAPQAFASGWRLEH</sequence>
<reference evidence="2" key="2">
    <citation type="journal article" date="2014" name="ISME J.">
        <title>Microbial stratification in low pH oxic and suboxic macroscopic growths along an acid mine drainage.</title>
        <authorList>
            <person name="Mendez-Garcia C."/>
            <person name="Mesa V."/>
            <person name="Sprenger R.R."/>
            <person name="Richter M."/>
            <person name="Diez M.S."/>
            <person name="Solano J."/>
            <person name="Bargiela R."/>
            <person name="Golyshina O.V."/>
            <person name="Manteca A."/>
            <person name="Ramos J.L."/>
            <person name="Gallego J.R."/>
            <person name="Llorente I."/>
            <person name="Martins Dos Santos V.A."/>
            <person name="Jensen O.N."/>
            <person name="Pelaez A.I."/>
            <person name="Sanchez J."/>
            <person name="Ferrer M."/>
        </authorList>
    </citation>
    <scope>NUCLEOTIDE SEQUENCE</scope>
</reference>
<feature type="domain" description="ORC1/DEAH AAA+ ATPase" evidence="1">
    <location>
        <begin position="21"/>
        <end position="135"/>
    </location>
</feature>
<organism evidence="2">
    <name type="scientific">mine drainage metagenome</name>
    <dbReference type="NCBI Taxonomy" id="410659"/>
    <lineage>
        <taxon>unclassified sequences</taxon>
        <taxon>metagenomes</taxon>
        <taxon>ecological metagenomes</taxon>
    </lineage>
</organism>
<dbReference type="Pfam" id="PF13401">
    <property type="entry name" value="AAA_22"/>
    <property type="match status" value="1"/>
</dbReference>
<protein>
    <recommendedName>
        <fullName evidence="1">ORC1/DEAH AAA+ ATPase domain-containing protein</fullName>
    </recommendedName>
</protein>
<dbReference type="EMBL" id="AUZZ01002144">
    <property type="protein sequence ID" value="EQD61523.1"/>
    <property type="molecule type" value="Genomic_DNA"/>
</dbReference>
<evidence type="ECO:0000259" key="1">
    <source>
        <dbReference type="Pfam" id="PF13401"/>
    </source>
</evidence>
<dbReference type="InterPro" id="IPR027417">
    <property type="entry name" value="P-loop_NTPase"/>
</dbReference>
<dbReference type="GO" id="GO:0016887">
    <property type="term" value="F:ATP hydrolysis activity"/>
    <property type="evidence" value="ECO:0007669"/>
    <property type="project" value="InterPro"/>
</dbReference>
<accession>T1AYU2</accession>